<organism evidence="4 5">
    <name type="scientific">Desulfuribacillus stibiiarsenatis</name>
    <dbReference type="NCBI Taxonomy" id="1390249"/>
    <lineage>
        <taxon>Bacteria</taxon>
        <taxon>Bacillati</taxon>
        <taxon>Bacillota</taxon>
        <taxon>Desulfuribacillia</taxon>
        <taxon>Desulfuribacillales</taxon>
        <taxon>Desulfuribacillaceae</taxon>
        <taxon>Desulfuribacillus</taxon>
    </lineage>
</organism>
<feature type="transmembrane region" description="Helical" evidence="2">
    <location>
        <begin position="529"/>
        <end position="548"/>
    </location>
</feature>
<dbReference type="STRING" id="1390249.BHU72_09840"/>
<dbReference type="PANTHER" id="PTHR10566:SF113">
    <property type="entry name" value="PROTEIN ACTIVITY OF BC1 COMPLEX KINASE 7, CHLOROPLASTIC"/>
    <property type="match status" value="1"/>
</dbReference>
<dbReference type="Gene3D" id="1.10.510.10">
    <property type="entry name" value="Transferase(Phosphotransferase) domain 1"/>
    <property type="match status" value="1"/>
</dbReference>
<accession>A0A1E5L2Y0</accession>
<dbReference type="GO" id="GO:0005524">
    <property type="term" value="F:ATP binding"/>
    <property type="evidence" value="ECO:0007669"/>
    <property type="project" value="InterPro"/>
</dbReference>
<dbReference type="InterPro" id="IPR050154">
    <property type="entry name" value="UbiB_kinase"/>
</dbReference>
<feature type="transmembrane region" description="Helical" evidence="2">
    <location>
        <begin position="12"/>
        <end position="30"/>
    </location>
</feature>
<feature type="domain" description="Protein kinase" evidence="3">
    <location>
        <begin position="123"/>
        <end position="453"/>
    </location>
</feature>
<evidence type="ECO:0000256" key="1">
    <source>
        <dbReference type="ARBA" id="ARBA00009670"/>
    </source>
</evidence>
<reference evidence="4 5" key="1">
    <citation type="submission" date="2016-09" db="EMBL/GenBank/DDBJ databases">
        <title>Desulfuribacillus arsenicus sp. nov., an obligately anaerobic, dissimilatory arsenic- and antimonate-reducing bacterium isolated from anoxic sediments.</title>
        <authorList>
            <person name="Abin C.A."/>
            <person name="Hollibaugh J.T."/>
        </authorList>
    </citation>
    <scope>NUCLEOTIDE SEQUENCE [LARGE SCALE GENOMIC DNA]</scope>
    <source>
        <strain evidence="4 5">MLFW-2</strain>
    </source>
</reference>
<name>A0A1E5L2Y0_9FIRM</name>
<protein>
    <recommendedName>
        <fullName evidence="3">Protein kinase domain-containing protein</fullName>
    </recommendedName>
</protein>
<comment type="caution">
    <text evidence="4">The sequence shown here is derived from an EMBL/GenBank/DDBJ whole genome shotgun (WGS) entry which is preliminary data.</text>
</comment>
<dbReference type="PANTHER" id="PTHR10566">
    <property type="entry name" value="CHAPERONE-ACTIVITY OF BC1 COMPLEX CABC1 -RELATED"/>
    <property type="match status" value="1"/>
</dbReference>
<dbReference type="InterPro" id="IPR011009">
    <property type="entry name" value="Kinase-like_dom_sf"/>
</dbReference>
<dbReference type="InterPro" id="IPR000719">
    <property type="entry name" value="Prot_kinase_dom"/>
</dbReference>
<dbReference type="PROSITE" id="PS50011">
    <property type="entry name" value="PROTEIN_KINASE_DOM"/>
    <property type="match status" value="1"/>
</dbReference>
<dbReference type="CDD" id="cd05121">
    <property type="entry name" value="ABC1_ADCK3-like"/>
    <property type="match status" value="1"/>
</dbReference>
<evidence type="ECO:0000259" key="3">
    <source>
        <dbReference type="PROSITE" id="PS50011"/>
    </source>
</evidence>
<evidence type="ECO:0000313" key="5">
    <source>
        <dbReference type="Proteomes" id="UP000095255"/>
    </source>
</evidence>
<evidence type="ECO:0000256" key="2">
    <source>
        <dbReference type="SAM" id="Phobius"/>
    </source>
</evidence>
<keyword evidence="2" id="KW-1133">Transmembrane helix</keyword>
<dbReference type="OrthoDB" id="9795390at2"/>
<dbReference type="Pfam" id="PF03109">
    <property type="entry name" value="ABC1"/>
    <property type="match status" value="1"/>
</dbReference>
<dbReference type="SUPFAM" id="SSF56112">
    <property type="entry name" value="Protein kinase-like (PK-like)"/>
    <property type="match status" value="1"/>
</dbReference>
<keyword evidence="2" id="KW-0812">Transmembrane</keyword>
<comment type="similarity">
    <text evidence="1">Belongs to the protein kinase superfamily. ADCK protein kinase family.</text>
</comment>
<sequence>MKHYIKLLFNDRFRKVFFLFLYSGLQFWWLGKIKKFISTEASNRRYKELYQEQAVKFTNTAIELQGLLIKLGQFFSSRVDILPKEYTDELSKLQDAVQPVDAKLIRIRMETELGTSIDNVFSEFSEQAIAAASLGQVHKARLKNGQEVAVKVLRPGIEEIIAIDLQTLRIIIAVLKRFTKFAQSVDLDDVNQEFHETINDELDYVKEGKSAEQFQANFADEPRIYVPKIYWDYTTEKLLVLEYIDGVKITDLYAVKEFNIASDLAETIFSSYLKQVLVHGFFHADPHPGNLLVTKEGTLVFIDFGMMGYVQKNMKESMVKLVTAVFKRDAGAVVEALDHVGFLRPNADKNVLIKSIKILLNNVFGDMENNVKNIDLNELAIEVRELMYSQPFQIPARTTFLGKALITLAGICRGLDENFDAIKVSTPYISELLPGMEGSPGNDSGSNSNRAFLFDQAKTIALDVIAIPEKLNRMIDGLETGELRFHPSKTFEQNMLEHQSEIASRVIRTIITAGVGVIGAILYNGDAQQLGSILMVVSGFTGLGLFFGRSSNKQGRRKRPRFHP</sequence>
<dbReference type="Proteomes" id="UP000095255">
    <property type="component" value="Unassembled WGS sequence"/>
</dbReference>
<dbReference type="GO" id="GO:0004672">
    <property type="term" value="F:protein kinase activity"/>
    <property type="evidence" value="ECO:0007669"/>
    <property type="project" value="InterPro"/>
</dbReference>
<dbReference type="RefSeq" id="WP_069703211.1">
    <property type="nucleotide sequence ID" value="NZ_MJAT01000038.1"/>
</dbReference>
<dbReference type="EMBL" id="MJAT01000038">
    <property type="protein sequence ID" value="OEH84498.1"/>
    <property type="molecule type" value="Genomic_DNA"/>
</dbReference>
<dbReference type="AlphaFoldDB" id="A0A1E5L2Y0"/>
<proteinExistence type="inferred from homology"/>
<evidence type="ECO:0000313" key="4">
    <source>
        <dbReference type="EMBL" id="OEH84498.1"/>
    </source>
</evidence>
<dbReference type="InterPro" id="IPR004147">
    <property type="entry name" value="ABC1_dom"/>
</dbReference>
<keyword evidence="5" id="KW-1185">Reference proteome</keyword>
<keyword evidence="2" id="KW-0472">Membrane</keyword>
<gene>
    <name evidence="4" type="ORF">BHU72_09840</name>
</gene>